<dbReference type="InterPro" id="IPR043504">
    <property type="entry name" value="Peptidase_S1_PA_chymotrypsin"/>
</dbReference>
<dbReference type="RefSeq" id="WP_425424090.1">
    <property type="nucleotide sequence ID" value="NZ_FMYH01000003.1"/>
</dbReference>
<evidence type="ECO:0000313" key="2">
    <source>
        <dbReference type="Proteomes" id="UP000199039"/>
    </source>
</evidence>
<name>A0A1G6P2G4_9MICO</name>
<dbReference type="Proteomes" id="UP000199039">
    <property type="component" value="Unassembled WGS sequence"/>
</dbReference>
<dbReference type="PANTHER" id="PTHR43019:SF23">
    <property type="entry name" value="PROTEASE DO-LIKE 5, CHLOROPLASTIC"/>
    <property type="match status" value="1"/>
</dbReference>
<dbReference type="InterPro" id="IPR001940">
    <property type="entry name" value="Peptidase_S1C"/>
</dbReference>
<dbReference type="PRINTS" id="PR00834">
    <property type="entry name" value="PROTEASES2C"/>
</dbReference>
<reference evidence="1 2" key="1">
    <citation type="submission" date="2016-09" db="EMBL/GenBank/DDBJ databases">
        <authorList>
            <person name="Capua I."/>
            <person name="De Benedictis P."/>
            <person name="Joannis T."/>
            <person name="Lombin L.H."/>
            <person name="Cattoli G."/>
        </authorList>
    </citation>
    <scope>NUCLEOTIDE SEQUENCE [LARGE SCALE GENOMIC DNA]</scope>
    <source>
        <strain evidence="1 2">ISLP-3</strain>
    </source>
</reference>
<sequence length="257" mass="26599">MTTPETTTARPGPRAGRIRRSATAAALLLMLGGCSMVPSLPEAMPDTVIPTQGVGTVPEDTGNLSPDGFDAAQRMAVRIRNVGCDGVVRGTGFAIDSRTLITNRHVVDGSRKLQLSTYDGRDVSVETSATAALADLAIVRTVEDLDAYPELAATDPKPGDAVTVVGYPNGGALTVTKGTVIEYTSDPLNANLGQVLLTDASVEPGSSGSAALDTEGRVIGIVYAKSSDGYSYLVPVSTLQELLADDSGFVEQTQPVC</sequence>
<dbReference type="Gene3D" id="2.40.10.10">
    <property type="entry name" value="Trypsin-like serine proteases"/>
    <property type="match status" value="2"/>
</dbReference>
<accession>A0A1G6P2G4</accession>
<dbReference type="GO" id="GO:0004252">
    <property type="term" value="F:serine-type endopeptidase activity"/>
    <property type="evidence" value="ECO:0007669"/>
    <property type="project" value="InterPro"/>
</dbReference>
<evidence type="ECO:0000313" key="1">
    <source>
        <dbReference type="EMBL" id="SDC73686.1"/>
    </source>
</evidence>
<dbReference type="InterPro" id="IPR009003">
    <property type="entry name" value="Peptidase_S1_PA"/>
</dbReference>
<dbReference type="SUPFAM" id="SSF50494">
    <property type="entry name" value="Trypsin-like serine proteases"/>
    <property type="match status" value="1"/>
</dbReference>
<keyword evidence="2" id="KW-1185">Reference proteome</keyword>
<dbReference type="EMBL" id="FMYH01000003">
    <property type="protein sequence ID" value="SDC73686.1"/>
    <property type="molecule type" value="Genomic_DNA"/>
</dbReference>
<organism evidence="1 2">
    <name type="scientific">Sanguibacter gelidistatuariae</name>
    <dbReference type="NCBI Taxonomy" id="1814289"/>
    <lineage>
        <taxon>Bacteria</taxon>
        <taxon>Bacillati</taxon>
        <taxon>Actinomycetota</taxon>
        <taxon>Actinomycetes</taxon>
        <taxon>Micrococcales</taxon>
        <taxon>Sanguibacteraceae</taxon>
        <taxon>Sanguibacter</taxon>
    </lineage>
</organism>
<dbReference type="AlphaFoldDB" id="A0A1G6P2G4"/>
<protein>
    <submittedName>
        <fullName evidence="1">Trypsin-like peptidase domain-containing protein</fullName>
    </submittedName>
</protein>
<dbReference type="PANTHER" id="PTHR43019">
    <property type="entry name" value="SERINE ENDOPROTEASE DEGS"/>
    <property type="match status" value="1"/>
</dbReference>
<proteinExistence type="predicted"/>
<dbReference type="STRING" id="1814289.SAMN05216410_2284"/>
<gene>
    <name evidence="1" type="ORF">SAMN05216410_2284</name>
</gene>
<dbReference type="Pfam" id="PF13365">
    <property type="entry name" value="Trypsin_2"/>
    <property type="match status" value="1"/>
</dbReference>
<dbReference type="GO" id="GO:0006508">
    <property type="term" value="P:proteolysis"/>
    <property type="evidence" value="ECO:0007669"/>
    <property type="project" value="InterPro"/>
</dbReference>